<dbReference type="FunFam" id="1.10.220.10:FF:000002">
    <property type="entry name" value="Annexin"/>
    <property type="match status" value="1"/>
</dbReference>
<dbReference type="GO" id="GO:0001786">
    <property type="term" value="F:phosphatidylserine binding"/>
    <property type="evidence" value="ECO:0007669"/>
    <property type="project" value="TreeGrafter"/>
</dbReference>
<dbReference type="InterPro" id="IPR037104">
    <property type="entry name" value="Annexin_sf"/>
</dbReference>
<dbReference type="FunFam" id="1.10.220.10:FF:000003">
    <property type="entry name" value="Annexin"/>
    <property type="match status" value="1"/>
</dbReference>
<dbReference type="AlphaFoldDB" id="A0A9W9YSL3"/>
<keyword evidence="3 7" id="KW-0677">Repeat</keyword>
<keyword evidence="4 7" id="KW-0106">Calcium</keyword>
<dbReference type="GO" id="GO:0005509">
    <property type="term" value="F:calcium ion binding"/>
    <property type="evidence" value="ECO:0007669"/>
    <property type="project" value="InterPro"/>
</dbReference>
<comment type="similarity">
    <text evidence="2">Belongs to the CFAP97 family.</text>
</comment>
<dbReference type="EMBL" id="MU827303">
    <property type="protein sequence ID" value="KAJ7365500.1"/>
    <property type="molecule type" value="Genomic_DNA"/>
</dbReference>
<dbReference type="InterPro" id="IPR018252">
    <property type="entry name" value="Annexin_repeat_CS"/>
</dbReference>
<dbReference type="PROSITE" id="PS51897">
    <property type="entry name" value="ANNEXIN_2"/>
    <property type="match status" value="2"/>
</dbReference>
<evidence type="ECO:0000256" key="5">
    <source>
        <dbReference type="ARBA" id="ARBA00023216"/>
    </source>
</evidence>
<gene>
    <name evidence="9" type="ORF">OS493_005609</name>
</gene>
<evidence type="ECO:0000256" key="3">
    <source>
        <dbReference type="ARBA" id="ARBA00022737"/>
    </source>
</evidence>
<comment type="caution">
    <text evidence="9">The sequence shown here is derived from an EMBL/GenBank/DDBJ whole genome shotgun (WGS) entry which is preliminary data.</text>
</comment>
<dbReference type="GO" id="GO:0012506">
    <property type="term" value="C:vesicle membrane"/>
    <property type="evidence" value="ECO:0007669"/>
    <property type="project" value="TreeGrafter"/>
</dbReference>
<evidence type="ECO:0000256" key="1">
    <source>
        <dbReference type="ARBA" id="ARBA00007831"/>
    </source>
</evidence>
<comment type="domain">
    <text evidence="7">A pair of annexin repeats may form one binding site for calcium and phospholipid.</text>
</comment>
<organism evidence="9 10">
    <name type="scientific">Desmophyllum pertusum</name>
    <dbReference type="NCBI Taxonomy" id="174260"/>
    <lineage>
        <taxon>Eukaryota</taxon>
        <taxon>Metazoa</taxon>
        <taxon>Cnidaria</taxon>
        <taxon>Anthozoa</taxon>
        <taxon>Hexacorallia</taxon>
        <taxon>Scleractinia</taxon>
        <taxon>Caryophylliina</taxon>
        <taxon>Caryophylliidae</taxon>
        <taxon>Desmophyllum</taxon>
    </lineage>
</organism>
<protein>
    <recommendedName>
        <fullName evidence="7">Annexin</fullName>
    </recommendedName>
</protein>
<evidence type="ECO:0000256" key="2">
    <source>
        <dbReference type="ARBA" id="ARBA00008315"/>
    </source>
</evidence>
<dbReference type="PROSITE" id="PS00223">
    <property type="entry name" value="ANNEXIN_1"/>
    <property type="match status" value="1"/>
</dbReference>
<dbReference type="GO" id="GO:0005634">
    <property type="term" value="C:nucleus"/>
    <property type="evidence" value="ECO:0007669"/>
    <property type="project" value="TreeGrafter"/>
</dbReference>
<keyword evidence="6 7" id="KW-0111">Calcium/phospholipid-binding</keyword>
<comment type="similarity">
    <text evidence="1 7">Belongs to the annexin family.</text>
</comment>
<feature type="region of interest" description="Disordered" evidence="8">
    <location>
        <begin position="1"/>
        <end position="20"/>
    </location>
</feature>
<dbReference type="OrthoDB" id="37886at2759"/>
<reference evidence="9" key="1">
    <citation type="submission" date="2023-01" db="EMBL/GenBank/DDBJ databases">
        <title>Genome assembly of the deep-sea coral Lophelia pertusa.</title>
        <authorList>
            <person name="Herrera S."/>
            <person name="Cordes E."/>
        </authorList>
    </citation>
    <scope>NUCLEOTIDE SEQUENCE</scope>
    <source>
        <strain evidence="9">USNM1676648</strain>
        <tissue evidence="9">Polyp</tissue>
    </source>
</reference>
<dbReference type="GO" id="GO:0005737">
    <property type="term" value="C:cytoplasm"/>
    <property type="evidence" value="ECO:0007669"/>
    <property type="project" value="TreeGrafter"/>
</dbReference>
<dbReference type="InterPro" id="IPR001464">
    <property type="entry name" value="Annexin"/>
</dbReference>
<dbReference type="Pfam" id="PF13879">
    <property type="entry name" value="Hmw_CFAP97"/>
    <property type="match status" value="1"/>
</dbReference>
<dbReference type="SMART" id="SM00335">
    <property type="entry name" value="ANX"/>
    <property type="match status" value="2"/>
</dbReference>
<dbReference type="GO" id="GO:0005886">
    <property type="term" value="C:plasma membrane"/>
    <property type="evidence" value="ECO:0007669"/>
    <property type="project" value="TreeGrafter"/>
</dbReference>
<feature type="compositionally biased region" description="Basic and acidic residues" evidence="8">
    <location>
        <begin position="9"/>
        <end position="20"/>
    </location>
</feature>
<proteinExistence type="inferred from homology"/>
<feature type="compositionally biased region" description="Basic and acidic residues" evidence="8">
    <location>
        <begin position="169"/>
        <end position="203"/>
    </location>
</feature>
<dbReference type="Proteomes" id="UP001163046">
    <property type="component" value="Unassembled WGS sequence"/>
</dbReference>
<evidence type="ECO:0000256" key="6">
    <source>
        <dbReference type="ARBA" id="ARBA00023302"/>
    </source>
</evidence>
<dbReference type="Pfam" id="PF00191">
    <property type="entry name" value="Annexin"/>
    <property type="match status" value="2"/>
</dbReference>
<dbReference type="SUPFAM" id="SSF47874">
    <property type="entry name" value="Annexin"/>
    <property type="match status" value="1"/>
</dbReference>
<dbReference type="PANTHER" id="PTHR10502:SF233">
    <property type="entry name" value="ANNEXIN B9"/>
    <property type="match status" value="1"/>
</dbReference>
<evidence type="ECO:0000256" key="7">
    <source>
        <dbReference type="RuleBase" id="RU003540"/>
    </source>
</evidence>
<dbReference type="InterPro" id="IPR018502">
    <property type="entry name" value="Annexin_repeat"/>
</dbReference>
<dbReference type="PRINTS" id="PR00196">
    <property type="entry name" value="ANNEXIN"/>
</dbReference>
<evidence type="ECO:0000313" key="9">
    <source>
        <dbReference type="EMBL" id="KAJ7365500.1"/>
    </source>
</evidence>
<name>A0A9W9YSL3_9CNID</name>
<feature type="region of interest" description="Disordered" evidence="8">
    <location>
        <begin position="158"/>
        <end position="203"/>
    </location>
</feature>
<dbReference type="Gene3D" id="1.10.220.10">
    <property type="entry name" value="Annexin"/>
    <property type="match status" value="3"/>
</dbReference>
<dbReference type="PANTHER" id="PTHR10502">
    <property type="entry name" value="ANNEXIN"/>
    <property type="match status" value="1"/>
</dbReference>
<keyword evidence="5 7" id="KW-0041">Annexin</keyword>
<dbReference type="GO" id="GO:0032509">
    <property type="term" value="P:endosome transport via multivesicular body sorting pathway"/>
    <property type="evidence" value="ECO:0007669"/>
    <property type="project" value="TreeGrafter"/>
</dbReference>
<dbReference type="InterPro" id="IPR029488">
    <property type="entry name" value="Hmw/CFAP97"/>
</dbReference>
<sequence>MSTGFRGNPIDRRLKRRQTEDYHQRLQNVKPYLDITPPKEHQHLQLSVGKIQMQQERQAAIDRQNQVILSQLVKIKQSPARVENWNKQWKPSNDRLKSFRDRKQRRIQLENEKQLKRLKNIQPYYDTDKWEKDYKKHQYLLWMLDGGSKENTKAMRKIGKKLPPVDSPDGEKGAKKKKEEPVKLPPIDGKKKGKDGSKKKEEYPEHVVIMDAEDIHKAIEENDKEKILQILGRVSEKKKLDKLKQKYKELYDKDLMAEVKPKLDEDLQETLDCLGSGAEEDATKLYEAMKGIGTDEDILIEILCTRTNAELKDIRAAYSKKYDSSLETDLKGDTSGDLETLLVELNKGQRDESTEVDKDLAKKDAKEIMEAGAANWGTDEGKFIRIFTQRSRPQLGATFPEYKKLSKSDIADSSTARWTEIYRKRS</sequence>
<evidence type="ECO:0000256" key="4">
    <source>
        <dbReference type="ARBA" id="ARBA00022837"/>
    </source>
</evidence>
<keyword evidence="10" id="KW-1185">Reference proteome</keyword>
<accession>A0A9W9YSL3</accession>
<evidence type="ECO:0000313" key="10">
    <source>
        <dbReference type="Proteomes" id="UP001163046"/>
    </source>
</evidence>
<evidence type="ECO:0000256" key="8">
    <source>
        <dbReference type="SAM" id="MobiDB-lite"/>
    </source>
</evidence>
<dbReference type="GO" id="GO:0005544">
    <property type="term" value="F:calcium-dependent phospholipid binding"/>
    <property type="evidence" value="ECO:0007669"/>
    <property type="project" value="UniProtKB-KW"/>
</dbReference>